<dbReference type="WBParaSite" id="TASK_0000993201-mRNA-1">
    <property type="protein sequence ID" value="TASK_0000993201-mRNA-1"/>
    <property type="gene ID" value="TASK_0000993201"/>
</dbReference>
<evidence type="ECO:0000313" key="2">
    <source>
        <dbReference type="EMBL" id="VDK46746.1"/>
    </source>
</evidence>
<accession>A0A0R3WGD9</accession>
<reference evidence="2 3" key="2">
    <citation type="submission" date="2018-11" db="EMBL/GenBank/DDBJ databases">
        <authorList>
            <consortium name="Pathogen Informatics"/>
        </authorList>
    </citation>
    <scope>NUCLEOTIDE SEQUENCE [LARGE SCALE GENOMIC DNA]</scope>
</reference>
<feature type="compositionally biased region" description="Acidic residues" evidence="1">
    <location>
        <begin position="31"/>
        <end position="50"/>
    </location>
</feature>
<keyword evidence="3" id="KW-1185">Reference proteome</keyword>
<reference evidence="4" key="1">
    <citation type="submission" date="2017-02" db="UniProtKB">
        <authorList>
            <consortium name="WormBaseParasite"/>
        </authorList>
    </citation>
    <scope>IDENTIFICATION</scope>
</reference>
<feature type="region of interest" description="Disordered" evidence="1">
    <location>
        <begin position="1"/>
        <end position="50"/>
    </location>
</feature>
<dbReference type="Proteomes" id="UP000282613">
    <property type="component" value="Unassembled WGS sequence"/>
</dbReference>
<evidence type="ECO:0000313" key="4">
    <source>
        <dbReference type="WBParaSite" id="TASK_0000993201-mRNA-1"/>
    </source>
</evidence>
<organism evidence="4">
    <name type="scientific">Taenia asiatica</name>
    <name type="common">Asian tapeworm</name>
    <dbReference type="NCBI Taxonomy" id="60517"/>
    <lineage>
        <taxon>Eukaryota</taxon>
        <taxon>Metazoa</taxon>
        <taxon>Spiralia</taxon>
        <taxon>Lophotrochozoa</taxon>
        <taxon>Platyhelminthes</taxon>
        <taxon>Cestoda</taxon>
        <taxon>Eucestoda</taxon>
        <taxon>Cyclophyllidea</taxon>
        <taxon>Taeniidae</taxon>
        <taxon>Taenia</taxon>
    </lineage>
</organism>
<sequence>EEEEGGKEEEEEEEEEEKEEEDKVGDKDDPYDSVGGEEIEDYTDSAASEEEETIIEVVDETTTTVSEVAPAFAKIRYSIDSEEEAIYQYHYQAYQYHYGLECHRVLVWHPTNGKETDTPTVFYFLEMLGGEHHHAELGEHYKTLFTGSGLREWQTHPESRQTSSTCPWYAFYWDYGYSYQPCTNSSSSPNLVKLFVLDNPVTQTFSLDASDGNSLLFEENPHEESFTSFVDDDNDDSESEGIGRLFDSCSLGDANPPNNHSRQPSPSVSSQTYEKVYVTHPLVTECLNCQDNCSPMRQYINAGLLPQWKWIFRQTRWPIRLAPQQSVELSMTGIRIPPWRASSGRLISDICRFCVANQDTKYLVLLDPMTLSPLSPLLNLMRYKKLPKPYLIGVLWMTPLDALSPFYRVPIPARKQQQENEDGKEEEGDEPYPTPACLRFLTITAFLANWVSWFSRMENYAALGMSRCHPDNLSAPVAAHLLQPLSLGCGQAPLIDLWPMWLLRQLLTLSLRLSQLRLPFRYHGQHHLRYLFPFSDLDEI</sequence>
<feature type="compositionally biased region" description="Acidic residues" evidence="1">
    <location>
        <begin position="1"/>
        <end position="23"/>
    </location>
</feature>
<dbReference type="AlphaFoldDB" id="A0A0R3WGD9"/>
<dbReference type="EMBL" id="UYRS01019763">
    <property type="protein sequence ID" value="VDK46746.1"/>
    <property type="molecule type" value="Genomic_DNA"/>
</dbReference>
<gene>
    <name evidence="2" type="ORF">TASK_LOCUS9933</name>
</gene>
<name>A0A0R3WGD9_TAEAS</name>
<evidence type="ECO:0000256" key="1">
    <source>
        <dbReference type="SAM" id="MobiDB-lite"/>
    </source>
</evidence>
<evidence type="ECO:0000313" key="3">
    <source>
        <dbReference type="Proteomes" id="UP000282613"/>
    </source>
</evidence>
<dbReference type="OrthoDB" id="9978460at2759"/>
<proteinExistence type="predicted"/>
<protein>
    <submittedName>
        <fullName evidence="4">RING-type domain-containing protein</fullName>
    </submittedName>
</protein>